<dbReference type="PANTHER" id="PTHR37610:SF40">
    <property type="entry name" value="OS01G0909600 PROTEIN"/>
    <property type="match status" value="1"/>
</dbReference>
<comment type="caution">
    <text evidence="1">The sequence shown here is derived from an EMBL/GenBank/DDBJ whole genome shotgun (WGS) entry which is preliminary data.</text>
</comment>
<evidence type="ECO:0000313" key="1">
    <source>
        <dbReference type="EMBL" id="KAK8990287.1"/>
    </source>
</evidence>
<organism evidence="1 2">
    <name type="scientific">Hibiscus sabdariffa</name>
    <name type="common">roselle</name>
    <dbReference type="NCBI Taxonomy" id="183260"/>
    <lineage>
        <taxon>Eukaryota</taxon>
        <taxon>Viridiplantae</taxon>
        <taxon>Streptophyta</taxon>
        <taxon>Embryophyta</taxon>
        <taxon>Tracheophyta</taxon>
        <taxon>Spermatophyta</taxon>
        <taxon>Magnoliopsida</taxon>
        <taxon>eudicotyledons</taxon>
        <taxon>Gunneridae</taxon>
        <taxon>Pentapetalae</taxon>
        <taxon>rosids</taxon>
        <taxon>malvids</taxon>
        <taxon>Malvales</taxon>
        <taxon>Malvaceae</taxon>
        <taxon>Malvoideae</taxon>
        <taxon>Hibiscus</taxon>
    </lineage>
</organism>
<evidence type="ECO:0000313" key="2">
    <source>
        <dbReference type="Proteomes" id="UP001396334"/>
    </source>
</evidence>
<proteinExistence type="predicted"/>
<name>A0ABR2PPN8_9ROSI</name>
<reference evidence="1 2" key="1">
    <citation type="journal article" date="2024" name="G3 (Bethesda)">
        <title>Genome assembly of Hibiscus sabdariffa L. provides insights into metabolisms of medicinal natural products.</title>
        <authorList>
            <person name="Kim T."/>
        </authorList>
    </citation>
    <scope>NUCLEOTIDE SEQUENCE [LARGE SCALE GENOMIC DNA]</scope>
    <source>
        <strain evidence="1">TK-2024</strain>
        <tissue evidence="1">Old leaves</tissue>
    </source>
</reference>
<dbReference type="EMBL" id="JBBPBN010000054">
    <property type="protein sequence ID" value="KAK8990287.1"/>
    <property type="molecule type" value="Genomic_DNA"/>
</dbReference>
<evidence type="ECO:0008006" key="3">
    <source>
        <dbReference type="Google" id="ProtNLM"/>
    </source>
</evidence>
<sequence length="158" mass="17739">MSHSDLHVAVGTTLKFNSRNYAFWLQSFHTFLGSQGCDHHLVQTMADTKDSKYVAWGQYDCAMKTWLLNSLEPEIAASVGLISTANEMWDSIEEMFPNDGNNSRIFSLFQQLVDNKQGEKSLPEFFTPYPFLSPIIVVNGFVSTSSGFVYPLKIGIVV</sequence>
<gene>
    <name evidence="1" type="ORF">V6N11_008993</name>
</gene>
<accession>A0ABR2PPN8</accession>
<dbReference type="Proteomes" id="UP001396334">
    <property type="component" value="Unassembled WGS sequence"/>
</dbReference>
<dbReference type="PANTHER" id="PTHR37610">
    <property type="entry name" value="CCHC-TYPE DOMAIN-CONTAINING PROTEIN"/>
    <property type="match status" value="1"/>
</dbReference>
<protein>
    <recommendedName>
        <fullName evidence="3">Retrotransposon Copia-like N-terminal domain-containing protein</fullName>
    </recommendedName>
</protein>
<keyword evidence="2" id="KW-1185">Reference proteome</keyword>